<evidence type="ECO:0000313" key="6">
    <source>
        <dbReference type="EMBL" id="AWV88030.1"/>
    </source>
</evidence>
<sequence length="146" mass="15871">MAEKTTTDPAGDSPTETLGEQRTDLAYQRSVEAAERTLMAAVRTAVSMVSFGFTIAKFFQYLSKLGDLQSKQSELDQAPHHLGLVLLVGGVLTIVLGIAEYVIYARDLRRRSGQKRRLSSALFSAVFILVVGLLLSASVVVDLVIK</sequence>
<dbReference type="InterPro" id="IPR052053">
    <property type="entry name" value="IM_YidH-like"/>
</dbReference>
<comment type="subcellular location">
    <subcellularLocation>
        <location evidence="1">Cell membrane</location>
        <topology evidence="1">Multi-pass membrane protein</topology>
    </subcellularLocation>
</comment>
<evidence type="ECO:0000256" key="1">
    <source>
        <dbReference type="ARBA" id="ARBA00004651"/>
    </source>
</evidence>
<accession>A0A2Z4FGL5</accession>
<gene>
    <name evidence="6" type="ORF">DN745_01255</name>
</gene>
<evidence type="ECO:0000256" key="4">
    <source>
        <dbReference type="ARBA" id="ARBA00022989"/>
    </source>
</evidence>
<evidence type="ECO:0000256" key="5">
    <source>
        <dbReference type="ARBA" id="ARBA00023136"/>
    </source>
</evidence>
<dbReference type="PANTHER" id="PTHR34187">
    <property type="entry name" value="FGR18P"/>
    <property type="match status" value="1"/>
</dbReference>
<organism evidence="6 7">
    <name type="scientific">Bradymonas sediminis</name>
    <dbReference type="NCBI Taxonomy" id="1548548"/>
    <lineage>
        <taxon>Bacteria</taxon>
        <taxon>Deltaproteobacteria</taxon>
        <taxon>Bradymonadales</taxon>
        <taxon>Bradymonadaceae</taxon>
        <taxon>Bradymonas</taxon>
    </lineage>
</organism>
<keyword evidence="2" id="KW-1003">Cell membrane</keyword>
<dbReference type="KEGG" id="bsed:DN745_01255"/>
<protein>
    <submittedName>
        <fullName evidence="6">DUF202 domain-containing protein</fullName>
    </submittedName>
</protein>
<dbReference type="AlphaFoldDB" id="A0A2Z4FGL5"/>
<keyword evidence="7" id="KW-1185">Reference proteome</keyword>
<proteinExistence type="predicted"/>
<dbReference type="PANTHER" id="PTHR34187:SF2">
    <property type="entry name" value="DUF202 DOMAIN-CONTAINING PROTEIN"/>
    <property type="match status" value="1"/>
</dbReference>
<evidence type="ECO:0000313" key="7">
    <source>
        <dbReference type="Proteomes" id="UP000249799"/>
    </source>
</evidence>
<dbReference type="EMBL" id="CP030032">
    <property type="protein sequence ID" value="AWV88030.1"/>
    <property type="molecule type" value="Genomic_DNA"/>
</dbReference>
<name>A0A2Z4FGL5_9DELT</name>
<reference evidence="6 7" key="1">
    <citation type="submission" date="2018-06" db="EMBL/GenBank/DDBJ databases">
        <title>Lujinxingia sediminis gen. nov. sp. nov., a new facultative anaerobic member of the class Deltaproteobacteria, and proposal of Lujinxingaceae fam. nov.</title>
        <authorList>
            <person name="Guo L.-Y."/>
            <person name="Li C.-M."/>
            <person name="Wang S."/>
            <person name="Du Z.-J."/>
        </authorList>
    </citation>
    <scope>NUCLEOTIDE SEQUENCE [LARGE SCALE GENOMIC DNA]</scope>
    <source>
        <strain evidence="6 7">FA350</strain>
    </source>
</reference>
<dbReference type="OrthoDB" id="582337at2"/>
<dbReference type="GO" id="GO:0005886">
    <property type="term" value="C:plasma membrane"/>
    <property type="evidence" value="ECO:0007669"/>
    <property type="project" value="UniProtKB-SubCell"/>
</dbReference>
<dbReference type="InterPro" id="IPR003807">
    <property type="entry name" value="DUF202"/>
</dbReference>
<dbReference type="Pfam" id="PF02656">
    <property type="entry name" value="DUF202"/>
    <property type="match status" value="1"/>
</dbReference>
<evidence type="ECO:0000256" key="2">
    <source>
        <dbReference type="ARBA" id="ARBA00022475"/>
    </source>
</evidence>
<dbReference type="Proteomes" id="UP000249799">
    <property type="component" value="Chromosome"/>
</dbReference>
<keyword evidence="4" id="KW-1133">Transmembrane helix</keyword>
<evidence type="ECO:0000256" key="3">
    <source>
        <dbReference type="ARBA" id="ARBA00022692"/>
    </source>
</evidence>
<keyword evidence="3" id="KW-0812">Transmembrane</keyword>
<keyword evidence="5" id="KW-0472">Membrane</keyword>
<dbReference type="RefSeq" id="WP_111331408.1">
    <property type="nucleotide sequence ID" value="NZ_CP030032.1"/>
</dbReference>